<name>A0ABM7NWJ1_9BACT</name>
<accession>A0ABM7NWJ1</accession>
<proteinExistence type="predicted"/>
<evidence type="ECO:0000259" key="1">
    <source>
        <dbReference type="Pfam" id="PF06114"/>
    </source>
</evidence>
<organism evidence="2 3">
    <name type="scientific">Prevotella herbatica</name>
    <dbReference type="NCBI Taxonomy" id="2801997"/>
    <lineage>
        <taxon>Bacteria</taxon>
        <taxon>Pseudomonadati</taxon>
        <taxon>Bacteroidota</taxon>
        <taxon>Bacteroidia</taxon>
        <taxon>Bacteroidales</taxon>
        <taxon>Prevotellaceae</taxon>
        <taxon>Prevotella</taxon>
    </lineage>
</organism>
<dbReference type="PANTHER" id="PTHR43236">
    <property type="entry name" value="ANTITOXIN HIGA1"/>
    <property type="match status" value="1"/>
</dbReference>
<keyword evidence="3" id="KW-1185">Reference proteome</keyword>
<protein>
    <submittedName>
        <fullName evidence="2">Transcriptional regulator</fullName>
    </submittedName>
</protein>
<dbReference type="PANTHER" id="PTHR43236:SF1">
    <property type="entry name" value="BLL7220 PROTEIN"/>
    <property type="match status" value="1"/>
</dbReference>
<dbReference type="Proteomes" id="UP001319045">
    <property type="component" value="Chromosome"/>
</dbReference>
<dbReference type="Pfam" id="PF06114">
    <property type="entry name" value="Peptidase_M78"/>
    <property type="match status" value="1"/>
</dbReference>
<reference evidence="2 3" key="1">
    <citation type="journal article" date="2022" name="Int. J. Syst. Evol. Microbiol.">
        <title>Prevotella herbatica sp. nov., a plant polysaccharide-decomposing anaerobic bacterium isolated from a methanogenic reactor.</title>
        <authorList>
            <person name="Uek A."/>
            <person name="Tonouchi A."/>
            <person name="Kaku N."/>
            <person name="Ueki K."/>
        </authorList>
    </citation>
    <scope>NUCLEOTIDE SEQUENCE [LARGE SCALE GENOMIC DNA]</scope>
    <source>
        <strain evidence="2 3">WR041</strain>
    </source>
</reference>
<dbReference type="InterPro" id="IPR010359">
    <property type="entry name" value="IrrE_HExxH"/>
</dbReference>
<gene>
    <name evidence="2" type="ORF">prwr041_07690</name>
</gene>
<feature type="domain" description="IrrE N-terminal-like" evidence="1">
    <location>
        <begin position="35"/>
        <end position="160"/>
    </location>
</feature>
<evidence type="ECO:0000313" key="3">
    <source>
        <dbReference type="Proteomes" id="UP001319045"/>
    </source>
</evidence>
<evidence type="ECO:0000313" key="2">
    <source>
        <dbReference type="EMBL" id="BCS84876.1"/>
    </source>
</evidence>
<dbReference type="InterPro" id="IPR052345">
    <property type="entry name" value="Rad_response_metalloprotease"/>
</dbReference>
<dbReference type="EMBL" id="AP024484">
    <property type="protein sequence ID" value="BCS84876.1"/>
    <property type="molecule type" value="Genomic_DNA"/>
</dbReference>
<sequence>MVLSKKQAEQNAKFFRIKIGLNSSEAIDVKTVLRKLNILTVYLPMSETAYGLSLSSQQGDKFILVNSNTRKGRQHFTIAHELFHLFYDDNPTPHLCTKDGRSATEKAADAFAAALLMPEDGVIEMIPDKYLKSKELPISVVLRLEQYFRVSRSAMLYRLKNINVISQDNLDKLLELAPKQTAKDYGYDTTLYECGNDYLIIGDYGEKARLLFESEIISEGHYEELINKIRHDKEEDSAGC</sequence>
<dbReference type="RefSeq" id="WP_207155065.1">
    <property type="nucleotide sequence ID" value="NZ_AP024484.1"/>
</dbReference>
<dbReference type="Gene3D" id="1.10.10.2910">
    <property type="match status" value="1"/>
</dbReference>